<reference evidence="11" key="2">
    <citation type="submission" date="2025-08" db="UniProtKB">
        <authorList>
            <consortium name="RefSeq"/>
        </authorList>
    </citation>
    <scope>IDENTIFICATION</scope>
    <source>
        <tissue evidence="11">Leaf</tissue>
    </source>
</reference>
<dbReference type="Proteomes" id="UP000515151">
    <property type="component" value="Chromosome 5"/>
</dbReference>
<dbReference type="SMART" id="SM00504">
    <property type="entry name" value="Ubox"/>
    <property type="match status" value="1"/>
</dbReference>
<keyword evidence="10" id="KW-1185">Reference proteome</keyword>
<dbReference type="InterPro" id="IPR016024">
    <property type="entry name" value="ARM-type_fold"/>
</dbReference>
<protein>
    <recommendedName>
        <fullName evidence="3">RING-type E3 ubiquitin transferase</fullName>
        <ecNumber evidence="3">2.3.2.27</ecNumber>
    </recommendedName>
</protein>
<dbReference type="SMART" id="SM00185">
    <property type="entry name" value="ARM"/>
    <property type="match status" value="7"/>
</dbReference>
<dbReference type="Gene3D" id="1.20.930.20">
    <property type="entry name" value="Adaptor protein Cbl, N-terminal domain"/>
    <property type="match status" value="1"/>
</dbReference>
<comment type="catalytic activity">
    <reaction evidence="1">
        <text>S-ubiquitinyl-[E2 ubiquitin-conjugating enzyme]-L-cysteine + [acceptor protein]-L-lysine = [E2 ubiquitin-conjugating enzyme]-L-cysteine + N(6)-ubiquitinyl-[acceptor protein]-L-lysine.</text>
        <dbReference type="EC" id="2.3.2.27"/>
    </reaction>
</comment>
<evidence type="ECO:0000256" key="4">
    <source>
        <dbReference type="ARBA" id="ARBA00022679"/>
    </source>
</evidence>
<keyword evidence="4" id="KW-0808">Transferase</keyword>
<comment type="pathway">
    <text evidence="2">Protein modification; protein ubiquitination.</text>
</comment>
<dbReference type="GeneID" id="116208037"/>
<dbReference type="SUPFAM" id="SSF57850">
    <property type="entry name" value="RING/U-box"/>
    <property type="match status" value="1"/>
</dbReference>
<dbReference type="Pfam" id="PF04564">
    <property type="entry name" value="U-box"/>
    <property type="match status" value="1"/>
</dbReference>
<feature type="domain" description="U-box" evidence="9">
    <location>
        <begin position="258"/>
        <end position="332"/>
    </location>
</feature>
<dbReference type="Gene3D" id="1.25.10.10">
    <property type="entry name" value="Leucine-rich Repeat Variant"/>
    <property type="match status" value="3"/>
</dbReference>
<dbReference type="InterPro" id="IPR003613">
    <property type="entry name" value="Ubox_domain"/>
</dbReference>
<dbReference type="GO" id="GO:0007166">
    <property type="term" value="P:cell surface receptor signaling pathway"/>
    <property type="evidence" value="ECO:0007669"/>
    <property type="project" value="InterPro"/>
</dbReference>
<feature type="coiled-coil region" evidence="8">
    <location>
        <begin position="126"/>
        <end position="153"/>
    </location>
</feature>
<dbReference type="SUPFAM" id="SSF48371">
    <property type="entry name" value="ARM repeat"/>
    <property type="match status" value="2"/>
</dbReference>
<evidence type="ECO:0000256" key="6">
    <source>
        <dbReference type="ARBA" id="ARBA00022786"/>
    </source>
</evidence>
<dbReference type="InterPro" id="IPR000225">
    <property type="entry name" value="Armadillo"/>
</dbReference>
<accession>A0A6P8DRV3</accession>
<dbReference type="PANTHER" id="PTHR45958:SF15">
    <property type="entry name" value="RING-TYPE E3 UBIQUITIN TRANSFERASE"/>
    <property type="match status" value="1"/>
</dbReference>
<reference evidence="10" key="1">
    <citation type="journal article" date="2020" name="Plant Biotechnol. J.">
        <title>The pomegranate (Punica granatum L.) draft genome dissects genetic divergence between soft- and hard-seeded cultivars.</title>
        <authorList>
            <person name="Luo X."/>
            <person name="Li H."/>
            <person name="Wu Z."/>
            <person name="Yao W."/>
            <person name="Zhao P."/>
            <person name="Cao D."/>
            <person name="Yu H."/>
            <person name="Li K."/>
            <person name="Poudel K."/>
            <person name="Zhao D."/>
            <person name="Zhang F."/>
            <person name="Xia X."/>
            <person name="Chen L."/>
            <person name="Wang Q."/>
            <person name="Jing D."/>
            <person name="Cao S."/>
        </authorList>
    </citation>
    <scope>NUCLEOTIDE SEQUENCE [LARGE SCALE GENOMIC DNA]</scope>
    <source>
        <strain evidence="10">cv. Tunisia</strain>
    </source>
</reference>
<organism evidence="10 11">
    <name type="scientific">Punica granatum</name>
    <name type="common">Pomegranate</name>
    <dbReference type="NCBI Taxonomy" id="22663"/>
    <lineage>
        <taxon>Eukaryota</taxon>
        <taxon>Viridiplantae</taxon>
        <taxon>Streptophyta</taxon>
        <taxon>Embryophyta</taxon>
        <taxon>Tracheophyta</taxon>
        <taxon>Spermatophyta</taxon>
        <taxon>Magnoliopsida</taxon>
        <taxon>eudicotyledons</taxon>
        <taxon>Gunneridae</taxon>
        <taxon>Pentapetalae</taxon>
        <taxon>rosids</taxon>
        <taxon>malvids</taxon>
        <taxon>Myrtales</taxon>
        <taxon>Lythraceae</taxon>
        <taxon>Punica</taxon>
    </lineage>
</organism>
<keyword evidence="6" id="KW-0833">Ubl conjugation pathway</keyword>
<dbReference type="PROSITE" id="PS51698">
    <property type="entry name" value="U_BOX"/>
    <property type="match status" value="1"/>
</dbReference>
<evidence type="ECO:0000256" key="1">
    <source>
        <dbReference type="ARBA" id="ARBA00000900"/>
    </source>
</evidence>
<dbReference type="EC" id="2.3.2.27" evidence="3"/>
<feature type="repeat" description="ARM" evidence="7">
    <location>
        <begin position="725"/>
        <end position="753"/>
    </location>
</feature>
<dbReference type="InterPro" id="IPR013083">
    <property type="entry name" value="Znf_RING/FYVE/PHD"/>
</dbReference>
<evidence type="ECO:0000256" key="2">
    <source>
        <dbReference type="ARBA" id="ARBA00004906"/>
    </source>
</evidence>
<dbReference type="InterPro" id="IPR052608">
    <property type="entry name" value="U-box_domain_protein"/>
</dbReference>
<dbReference type="InterPro" id="IPR036537">
    <property type="entry name" value="Adaptor_Cbl_N_dom_sf"/>
</dbReference>
<gene>
    <name evidence="11" type="primary">LOC116208037</name>
</gene>
<dbReference type="PANTHER" id="PTHR45958">
    <property type="entry name" value="RING-TYPE E3 UBIQUITIN TRANSFERASE"/>
    <property type="match status" value="1"/>
</dbReference>
<evidence type="ECO:0000256" key="8">
    <source>
        <dbReference type="SAM" id="Coils"/>
    </source>
</evidence>
<dbReference type="UniPathway" id="UPA00143"/>
<evidence type="ECO:0000256" key="5">
    <source>
        <dbReference type="ARBA" id="ARBA00022737"/>
    </source>
</evidence>
<proteinExistence type="predicted"/>
<evidence type="ECO:0000313" key="11">
    <source>
        <dbReference type="RefSeq" id="XP_031397089.1"/>
    </source>
</evidence>
<dbReference type="PROSITE" id="PS50176">
    <property type="entry name" value="ARM_REPEAT"/>
    <property type="match status" value="2"/>
</dbReference>
<dbReference type="InterPro" id="IPR011989">
    <property type="entry name" value="ARM-like"/>
</dbReference>
<evidence type="ECO:0000256" key="7">
    <source>
        <dbReference type="PROSITE-ProRule" id="PRU00259"/>
    </source>
</evidence>
<dbReference type="GO" id="GO:0061630">
    <property type="term" value="F:ubiquitin protein ligase activity"/>
    <property type="evidence" value="ECO:0007669"/>
    <property type="project" value="UniProtKB-EC"/>
</dbReference>
<feature type="repeat" description="ARM" evidence="7">
    <location>
        <begin position="586"/>
        <end position="630"/>
    </location>
</feature>
<evidence type="ECO:0000313" key="10">
    <source>
        <dbReference type="Proteomes" id="UP000515151"/>
    </source>
</evidence>
<dbReference type="AlphaFoldDB" id="A0A6P8DRV3"/>
<sequence length="1014" mass="111988">MALELIPIGTILAVLTNQVIKTAQAAKDVLFEKDSFRVLSKHLFDIEPVLRELQLRELNDSQAVRLALESLEANVKKANTLVEKYRGRSRFYLLIKCRHIVKEVQQVTRDIGQSLAALSLTNAEVLTEISEQVDRLQNEMQRVELQTSRSQLQILDRLDQGIKDQKSDQAFANDILEEIAQAVGVPVEPSEISKELQSFRKEKEEAASRKERAEELFLGQVIELLSRADAARDYEEVKSRYLQRVQVIEKYGSQEYIPPLNAFTCPINGTVMVDPVSLPTGTTCEKAAIEGWLEQGERTDPETGEFLHETSLRSNIRLRQSIEEWRELNYCLGIRSCRAKLLSGFDQLMDEALAQMRDLMREDSVNKDWVSIGGLIDTTIDILGSSHNKDVKKEVLVTLKDAVEGHARNKEQVIESKGWDLIVPCLGRDSSISKAGVTLLYELLQDRSGWNVPTCRKLSEQSSAILFLVTLLRGSARESAEYAKKILNKLIEMDKENISRAARSGWYKPLIDCIVQGPDSSRISAAKSLIDMELVDSSLEVIGKEGIILPLLEMITGNLEAKELSLSALVKLLSCRANKELLATAGGVPRVIKVMVDPQERTFIITRCCEVLGKLTSEGDGIRFIVDGNGSPLELDPILAKLLEFQMARNTSQSVLKPTLHTILAICKPEPELVKKAVMTASGISAILPLLDESDSDIREVAVSLLFHFSQHEPEGVVEYLLRPRRLEALVGFLENDNNGEVQMAAAGLLANLPKSEVGLTMKLIELDGLSVLIKLLRSGKMQAKENALSALFRFTDPANIESQHVAVGLGLYPLLVNLLRVGSVTAKARAAALIGNLSLNSTKLSISTKPSRLCFCFRPRVPLCPAHGGVCSVESTFCLLRANALSYLVELLGGEVQETAYEAIQALSTLVRDGPMNRGASVLHEAEAIKPALEILTWGTEPLKEEALKFLEKVFQSKEMVELYGSSAKLLLASITGRNIHVDGNLGRAATNVLALIERYSKSSTSIIPGLFA</sequence>
<dbReference type="InterPro" id="IPR059179">
    <property type="entry name" value="MLKL-like_MCAfunc"/>
</dbReference>
<evidence type="ECO:0000259" key="9">
    <source>
        <dbReference type="PROSITE" id="PS51698"/>
    </source>
</evidence>
<dbReference type="RefSeq" id="XP_031397089.1">
    <property type="nucleotide sequence ID" value="XM_031541229.1"/>
</dbReference>
<dbReference type="CDD" id="cd21037">
    <property type="entry name" value="MLKL_NTD"/>
    <property type="match status" value="1"/>
</dbReference>
<keyword evidence="8" id="KW-0175">Coiled coil</keyword>
<name>A0A6P8DRV3_PUNGR</name>
<keyword evidence="5" id="KW-0677">Repeat</keyword>
<dbReference type="GO" id="GO:0016567">
    <property type="term" value="P:protein ubiquitination"/>
    <property type="evidence" value="ECO:0007669"/>
    <property type="project" value="UniProtKB-UniPathway"/>
</dbReference>
<evidence type="ECO:0000256" key="3">
    <source>
        <dbReference type="ARBA" id="ARBA00012483"/>
    </source>
</evidence>
<dbReference type="Gene3D" id="3.30.40.10">
    <property type="entry name" value="Zinc/RING finger domain, C3HC4 (zinc finger)"/>
    <property type="match status" value="1"/>
</dbReference>
<dbReference type="OrthoDB" id="1897399at2759"/>